<protein>
    <recommendedName>
        <fullName evidence="3">PIN domain-containing protein</fullName>
    </recommendedName>
</protein>
<comment type="caution">
    <text evidence="1">The sequence shown here is derived from an EMBL/GenBank/DDBJ whole genome shotgun (WGS) entry which is preliminary data.</text>
</comment>
<dbReference type="Proteomes" id="UP000316331">
    <property type="component" value="Unassembled WGS sequence"/>
</dbReference>
<proteinExistence type="predicted"/>
<keyword evidence="2" id="KW-1185">Reference proteome</keyword>
<dbReference type="EMBL" id="VFPG01000001">
    <property type="protein sequence ID" value="TQM29365.1"/>
    <property type="molecule type" value="Genomic_DNA"/>
</dbReference>
<evidence type="ECO:0008006" key="3">
    <source>
        <dbReference type="Google" id="ProtNLM"/>
    </source>
</evidence>
<evidence type="ECO:0000313" key="2">
    <source>
        <dbReference type="Proteomes" id="UP000316331"/>
    </source>
</evidence>
<dbReference type="AlphaFoldDB" id="A0A543F6A1"/>
<sequence length="38" mass="4188">MNRRHVIVLARALRATLVLTSDPGDLKALDPAVRLHVV</sequence>
<organism evidence="1 2">
    <name type="scientific">Nocardia bhagyanarayanae</name>
    <dbReference type="NCBI Taxonomy" id="1215925"/>
    <lineage>
        <taxon>Bacteria</taxon>
        <taxon>Bacillati</taxon>
        <taxon>Actinomycetota</taxon>
        <taxon>Actinomycetes</taxon>
        <taxon>Mycobacteriales</taxon>
        <taxon>Nocardiaceae</taxon>
        <taxon>Nocardia</taxon>
    </lineage>
</organism>
<gene>
    <name evidence="1" type="ORF">FB390_0962</name>
</gene>
<evidence type="ECO:0000313" key="1">
    <source>
        <dbReference type="EMBL" id="TQM29365.1"/>
    </source>
</evidence>
<reference evidence="1 2" key="1">
    <citation type="submission" date="2019-06" db="EMBL/GenBank/DDBJ databases">
        <title>Sequencing the genomes of 1000 actinobacteria strains.</title>
        <authorList>
            <person name="Klenk H.-P."/>
        </authorList>
    </citation>
    <scope>NUCLEOTIDE SEQUENCE [LARGE SCALE GENOMIC DNA]</scope>
    <source>
        <strain evidence="1 2">DSM 103495</strain>
    </source>
</reference>
<name>A0A543F6A1_9NOCA</name>
<accession>A0A543F6A1</accession>